<evidence type="ECO:0000313" key="4">
    <source>
        <dbReference type="EMBL" id="KDN43942.1"/>
    </source>
</evidence>
<dbReference type="GeneID" id="25261565"/>
<organism evidence="4 5">
    <name type="scientific">Tilletiaria anomala (strain ATCC 24038 / CBS 436.72 / UBC 951)</name>
    <dbReference type="NCBI Taxonomy" id="1037660"/>
    <lineage>
        <taxon>Eukaryota</taxon>
        <taxon>Fungi</taxon>
        <taxon>Dikarya</taxon>
        <taxon>Basidiomycota</taxon>
        <taxon>Ustilaginomycotina</taxon>
        <taxon>Exobasidiomycetes</taxon>
        <taxon>Georgefischeriales</taxon>
        <taxon>Tilletiariaceae</taxon>
        <taxon>Tilletiaria</taxon>
    </lineage>
</organism>
<evidence type="ECO:0000256" key="1">
    <source>
        <dbReference type="ARBA" id="ARBA00006484"/>
    </source>
</evidence>
<dbReference type="PANTHER" id="PTHR44169:SF6">
    <property type="entry name" value="NADPH-DEPENDENT 1-ACYLDIHYDROXYACETONE PHOSPHATE REDUCTASE"/>
    <property type="match status" value="1"/>
</dbReference>
<evidence type="ECO:0000256" key="2">
    <source>
        <dbReference type="ARBA" id="ARBA00023002"/>
    </source>
</evidence>
<dbReference type="Proteomes" id="UP000027361">
    <property type="component" value="Unassembled WGS sequence"/>
</dbReference>
<comment type="similarity">
    <text evidence="1">Belongs to the short-chain dehydrogenases/reductases (SDR) family.</text>
</comment>
<dbReference type="Pfam" id="PF00106">
    <property type="entry name" value="adh_short"/>
    <property type="match status" value="1"/>
</dbReference>
<dbReference type="STRING" id="1037660.A0A066VQE0"/>
<dbReference type="InterPro" id="IPR036291">
    <property type="entry name" value="NAD(P)-bd_dom_sf"/>
</dbReference>
<keyword evidence="2" id="KW-0560">Oxidoreductase</keyword>
<dbReference type="InterPro" id="IPR002347">
    <property type="entry name" value="SDR_fam"/>
</dbReference>
<feature type="transmembrane region" description="Helical" evidence="3">
    <location>
        <begin position="21"/>
        <end position="43"/>
    </location>
</feature>
<dbReference type="InParanoid" id="A0A066VQE0"/>
<sequence length="156" mass="16663">MLPASRKSAARGSLKGAKPRRAGTVVNIASIAALITSPFGAAYDSSKSVMRSLSDALHLELGPLGVKVIAVLPGKVLTRFGENAIASVEKRAKSAEPEADGFYSHVQDLVCLRAAFGQMGKTMSPEDLARRIIEHIDRDATTGRFQVAEHTSPRHQ</sequence>
<keyword evidence="5" id="KW-1185">Reference proteome</keyword>
<keyword evidence="3" id="KW-0812">Transmembrane</keyword>
<keyword evidence="3" id="KW-1133">Transmembrane helix</keyword>
<dbReference type="OrthoDB" id="2102561at2759"/>
<keyword evidence="3" id="KW-0472">Membrane</keyword>
<dbReference type="RefSeq" id="XP_013242563.1">
    <property type="nucleotide sequence ID" value="XM_013387109.1"/>
</dbReference>
<dbReference type="Gene3D" id="3.40.50.720">
    <property type="entry name" value="NAD(P)-binding Rossmann-like Domain"/>
    <property type="match status" value="1"/>
</dbReference>
<name>A0A066VQE0_TILAU</name>
<dbReference type="HOGENOM" id="CLU_1687948_0_0_1"/>
<evidence type="ECO:0000313" key="5">
    <source>
        <dbReference type="Proteomes" id="UP000027361"/>
    </source>
</evidence>
<proteinExistence type="inferred from homology"/>
<dbReference type="AlphaFoldDB" id="A0A066VQE0"/>
<dbReference type="PRINTS" id="PR00081">
    <property type="entry name" value="GDHRDH"/>
</dbReference>
<dbReference type="EMBL" id="JMSN01000056">
    <property type="protein sequence ID" value="KDN43942.1"/>
    <property type="molecule type" value="Genomic_DNA"/>
</dbReference>
<evidence type="ECO:0008006" key="6">
    <source>
        <dbReference type="Google" id="ProtNLM"/>
    </source>
</evidence>
<comment type="caution">
    <text evidence="4">The sequence shown here is derived from an EMBL/GenBank/DDBJ whole genome shotgun (WGS) entry which is preliminary data.</text>
</comment>
<protein>
    <recommendedName>
        <fullName evidence="6">NAD(P)-binding protein</fullName>
    </recommendedName>
</protein>
<evidence type="ECO:0000256" key="3">
    <source>
        <dbReference type="SAM" id="Phobius"/>
    </source>
</evidence>
<gene>
    <name evidence="4" type="ORF">K437DRAFT_143626</name>
</gene>
<accession>A0A066VQE0</accession>
<dbReference type="PANTHER" id="PTHR44169">
    <property type="entry name" value="NADPH-DEPENDENT 1-ACYLDIHYDROXYACETONE PHOSPHATE REDUCTASE"/>
    <property type="match status" value="1"/>
</dbReference>
<dbReference type="GO" id="GO:0016491">
    <property type="term" value="F:oxidoreductase activity"/>
    <property type="evidence" value="ECO:0007669"/>
    <property type="project" value="UniProtKB-KW"/>
</dbReference>
<dbReference type="SUPFAM" id="SSF51735">
    <property type="entry name" value="NAD(P)-binding Rossmann-fold domains"/>
    <property type="match status" value="1"/>
</dbReference>
<reference evidence="4 5" key="1">
    <citation type="submission" date="2014-05" db="EMBL/GenBank/DDBJ databases">
        <title>Draft genome sequence of a rare smut relative, Tilletiaria anomala UBC 951.</title>
        <authorList>
            <consortium name="DOE Joint Genome Institute"/>
            <person name="Toome M."/>
            <person name="Kuo A."/>
            <person name="Henrissat B."/>
            <person name="Lipzen A."/>
            <person name="Tritt A."/>
            <person name="Yoshinaga Y."/>
            <person name="Zane M."/>
            <person name="Barry K."/>
            <person name="Grigoriev I.V."/>
            <person name="Spatafora J.W."/>
            <person name="Aimea M.C."/>
        </authorList>
    </citation>
    <scope>NUCLEOTIDE SEQUENCE [LARGE SCALE GENOMIC DNA]</scope>
    <source>
        <strain evidence="4 5">UBC 951</strain>
    </source>
</reference>